<dbReference type="EMBL" id="JBHUGZ010000002">
    <property type="protein sequence ID" value="MFD1982086.1"/>
    <property type="molecule type" value="Genomic_DNA"/>
</dbReference>
<dbReference type="InterPro" id="IPR001647">
    <property type="entry name" value="HTH_TetR"/>
</dbReference>
<protein>
    <submittedName>
        <fullName evidence="7">TetR/AcrR family transcriptional regulator</fullName>
    </submittedName>
</protein>
<dbReference type="InterPro" id="IPR036271">
    <property type="entry name" value="Tet_transcr_reg_TetR-rel_C_sf"/>
</dbReference>
<dbReference type="Proteomes" id="UP001597405">
    <property type="component" value="Unassembled WGS sequence"/>
</dbReference>
<feature type="domain" description="HTH tetR-type" evidence="6">
    <location>
        <begin position="23"/>
        <end position="83"/>
    </location>
</feature>
<evidence type="ECO:0000256" key="1">
    <source>
        <dbReference type="ARBA" id="ARBA00023015"/>
    </source>
</evidence>
<keyword evidence="8" id="KW-1185">Reference proteome</keyword>
<proteinExistence type="predicted"/>
<dbReference type="InterPro" id="IPR009057">
    <property type="entry name" value="Homeodomain-like_sf"/>
</dbReference>
<dbReference type="Pfam" id="PF13305">
    <property type="entry name" value="TetR_C_33"/>
    <property type="match status" value="1"/>
</dbReference>
<feature type="DNA-binding region" description="H-T-H motif" evidence="4">
    <location>
        <begin position="46"/>
        <end position="65"/>
    </location>
</feature>
<comment type="caution">
    <text evidence="7">The sequence shown here is derived from an EMBL/GenBank/DDBJ whole genome shotgun (WGS) entry which is preliminary data.</text>
</comment>
<dbReference type="InterPro" id="IPR025996">
    <property type="entry name" value="MT1864/Rv1816-like_C"/>
</dbReference>
<keyword evidence="1" id="KW-0805">Transcription regulation</keyword>
<dbReference type="Gene3D" id="1.10.357.10">
    <property type="entry name" value="Tetracycline Repressor, domain 2"/>
    <property type="match status" value="1"/>
</dbReference>
<feature type="region of interest" description="Disordered" evidence="5">
    <location>
        <begin position="1"/>
        <end position="23"/>
    </location>
</feature>
<dbReference type="Pfam" id="PF00440">
    <property type="entry name" value="TetR_N"/>
    <property type="match status" value="1"/>
</dbReference>
<accession>A0ABW4U591</accession>
<evidence type="ECO:0000313" key="7">
    <source>
        <dbReference type="EMBL" id="MFD1982086.1"/>
    </source>
</evidence>
<dbReference type="PANTHER" id="PTHR30055">
    <property type="entry name" value="HTH-TYPE TRANSCRIPTIONAL REGULATOR RUTR"/>
    <property type="match status" value="1"/>
</dbReference>
<keyword evidence="3" id="KW-0804">Transcription</keyword>
<dbReference type="PROSITE" id="PS50977">
    <property type="entry name" value="HTH_TETR_2"/>
    <property type="match status" value="1"/>
</dbReference>
<name>A0ABW4U591_9HYPH</name>
<dbReference type="RefSeq" id="WP_379094387.1">
    <property type="nucleotide sequence ID" value="NZ_JBHUGZ010000002.1"/>
</dbReference>
<gene>
    <name evidence="7" type="ORF">ACFSOZ_05210</name>
</gene>
<reference evidence="8" key="1">
    <citation type="journal article" date="2019" name="Int. J. Syst. Evol. Microbiol.">
        <title>The Global Catalogue of Microorganisms (GCM) 10K type strain sequencing project: providing services to taxonomists for standard genome sequencing and annotation.</title>
        <authorList>
            <consortium name="The Broad Institute Genomics Platform"/>
            <consortium name="The Broad Institute Genome Sequencing Center for Infectious Disease"/>
            <person name="Wu L."/>
            <person name="Ma J."/>
        </authorList>
    </citation>
    <scope>NUCLEOTIDE SEQUENCE [LARGE SCALE GENOMIC DNA]</scope>
    <source>
        <strain evidence="8">CGMCC 1.16225</strain>
    </source>
</reference>
<sequence>MKQNEGKEMAKAKTPGRSSYHHGNLRDTLIDAAVQLVEEGGPDNVSVREAAKRAGVSPGAPFRHFSNKTALMTAVAEQAMSRFRSEITNAVENLATDDPIERFAAVGIAYLRWAIRNPTHFQIISTRSLIDWDSSESLRHDNEAVRSLMEGSMAEAQRRNMLRSDDIAETQIAARALVYGLARMYIDGHFAQWAVAGHTEEQTAQNVLKHFVTLIGK</sequence>
<dbReference type="InterPro" id="IPR050109">
    <property type="entry name" value="HTH-type_TetR-like_transc_reg"/>
</dbReference>
<dbReference type="PANTHER" id="PTHR30055:SF201">
    <property type="entry name" value="TRANSCRIPTIONAL REGULATORY PROTEIN"/>
    <property type="match status" value="1"/>
</dbReference>
<evidence type="ECO:0000256" key="5">
    <source>
        <dbReference type="SAM" id="MobiDB-lite"/>
    </source>
</evidence>
<organism evidence="7 8">
    <name type="scientific">Mesorhizobium newzealandense</name>
    <dbReference type="NCBI Taxonomy" id="1300302"/>
    <lineage>
        <taxon>Bacteria</taxon>
        <taxon>Pseudomonadati</taxon>
        <taxon>Pseudomonadota</taxon>
        <taxon>Alphaproteobacteria</taxon>
        <taxon>Hyphomicrobiales</taxon>
        <taxon>Phyllobacteriaceae</taxon>
        <taxon>Mesorhizobium</taxon>
    </lineage>
</organism>
<dbReference type="SUPFAM" id="SSF46689">
    <property type="entry name" value="Homeodomain-like"/>
    <property type="match status" value="1"/>
</dbReference>
<evidence type="ECO:0000259" key="6">
    <source>
        <dbReference type="PROSITE" id="PS50977"/>
    </source>
</evidence>
<feature type="compositionally biased region" description="Basic and acidic residues" evidence="5">
    <location>
        <begin position="1"/>
        <end position="11"/>
    </location>
</feature>
<evidence type="ECO:0000256" key="2">
    <source>
        <dbReference type="ARBA" id="ARBA00023125"/>
    </source>
</evidence>
<dbReference type="SUPFAM" id="SSF48498">
    <property type="entry name" value="Tetracyclin repressor-like, C-terminal domain"/>
    <property type="match status" value="1"/>
</dbReference>
<evidence type="ECO:0000313" key="8">
    <source>
        <dbReference type="Proteomes" id="UP001597405"/>
    </source>
</evidence>
<keyword evidence="2 4" id="KW-0238">DNA-binding</keyword>
<dbReference type="PRINTS" id="PR00455">
    <property type="entry name" value="HTHTETR"/>
</dbReference>
<evidence type="ECO:0000256" key="3">
    <source>
        <dbReference type="ARBA" id="ARBA00023163"/>
    </source>
</evidence>
<evidence type="ECO:0000256" key="4">
    <source>
        <dbReference type="PROSITE-ProRule" id="PRU00335"/>
    </source>
</evidence>